<dbReference type="AlphaFoldDB" id="A0A0H0XQD9"/>
<dbReference type="PATRIC" id="fig|874156.12.peg.628"/>
<sequence length="182" mass="20999">MARRRWAAEILHFWFHRLGPRDWWGGSGNLDQVCTERFQPELEALCRMPRTTFTSDPGTALASVLLFDQMPRNIYRGTPRAFAFDPLACAIAHEALDCGYDLAVPLRQAQFLAMPLMHSEDIADQRRALEIFRRINGGRNFGFARSHYRMIARFGRFPHRNDILGRETTSAERRAIDAGFAW</sequence>
<dbReference type="Pfam" id="PF06041">
    <property type="entry name" value="DUF924"/>
    <property type="match status" value="1"/>
</dbReference>
<keyword evidence="2" id="KW-1185">Reference proteome</keyword>
<dbReference type="Gene3D" id="1.20.58.320">
    <property type="entry name" value="TPR-like"/>
    <property type="match status" value="1"/>
</dbReference>
<proteinExistence type="predicted"/>
<dbReference type="STRING" id="874156.GCA_001021555_00676"/>
<dbReference type="EMBL" id="LBHU01000001">
    <property type="protein sequence ID" value="KLI64559.1"/>
    <property type="molecule type" value="Genomic_DNA"/>
</dbReference>
<gene>
    <name evidence="1" type="ORF">AAV99_03010</name>
</gene>
<dbReference type="InterPro" id="IPR011990">
    <property type="entry name" value="TPR-like_helical_dom_sf"/>
</dbReference>
<comment type="caution">
    <text evidence="1">The sequence shown here is derived from an EMBL/GenBank/DDBJ whole genome shotgun (WGS) entry which is preliminary data.</text>
</comment>
<name>A0A0H0XQD9_9SPHN</name>
<dbReference type="Gene3D" id="1.25.40.10">
    <property type="entry name" value="Tetratricopeptide repeat domain"/>
    <property type="match status" value="1"/>
</dbReference>
<organism evidence="1 2">
    <name type="scientific">Aurantiacibacter marinus</name>
    <dbReference type="NCBI Taxonomy" id="874156"/>
    <lineage>
        <taxon>Bacteria</taxon>
        <taxon>Pseudomonadati</taxon>
        <taxon>Pseudomonadota</taxon>
        <taxon>Alphaproteobacteria</taxon>
        <taxon>Sphingomonadales</taxon>
        <taxon>Erythrobacteraceae</taxon>
        <taxon>Aurantiacibacter</taxon>
    </lineage>
</organism>
<dbReference type="SUPFAM" id="SSF48452">
    <property type="entry name" value="TPR-like"/>
    <property type="match status" value="1"/>
</dbReference>
<dbReference type="InterPro" id="IPR010323">
    <property type="entry name" value="DUF924"/>
</dbReference>
<dbReference type="RefSeq" id="WP_047092422.1">
    <property type="nucleotide sequence ID" value="NZ_LBHU01000001.1"/>
</dbReference>
<protein>
    <recommendedName>
        <fullName evidence="3">DUF924 domain-containing protein</fullName>
    </recommendedName>
</protein>
<evidence type="ECO:0000313" key="2">
    <source>
        <dbReference type="Proteomes" id="UP000053455"/>
    </source>
</evidence>
<dbReference type="Proteomes" id="UP000053455">
    <property type="component" value="Unassembled WGS sequence"/>
</dbReference>
<reference evidence="1 2" key="1">
    <citation type="submission" date="2015-04" db="EMBL/GenBank/DDBJ databases">
        <title>The draft genome sequence of Erythrobacter marinus HWDM-33.</title>
        <authorList>
            <person name="Zhuang L."/>
            <person name="Liu Y."/>
            <person name="Shao Z."/>
        </authorList>
    </citation>
    <scope>NUCLEOTIDE SEQUENCE [LARGE SCALE GENOMIC DNA]</scope>
    <source>
        <strain evidence="1 2">HWDM-33</strain>
    </source>
</reference>
<evidence type="ECO:0008006" key="3">
    <source>
        <dbReference type="Google" id="ProtNLM"/>
    </source>
</evidence>
<accession>A0A0H0XQD9</accession>
<evidence type="ECO:0000313" key="1">
    <source>
        <dbReference type="EMBL" id="KLI64559.1"/>
    </source>
</evidence>